<dbReference type="Proteomes" id="UP000694941">
    <property type="component" value="Unplaced"/>
</dbReference>
<name>A0ABM1TP43_LIMPO</name>
<dbReference type="RefSeq" id="XP_022257649.1">
    <property type="nucleotide sequence ID" value="XM_022401941.1"/>
</dbReference>
<organism evidence="2 3">
    <name type="scientific">Limulus polyphemus</name>
    <name type="common">Atlantic horseshoe crab</name>
    <dbReference type="NCBI Taxonomy" id="6850"/>
    <lineage>
        <taxon>Eukaryota</taxon>
        <taxon>Metazoa</taxon>
        <taxon>Ecdysozoa</taxon>
        <taxon>Arthropoda</taxon>
        <taxon>Chelicerata</taxon>
        <taxon>Merostomata</taxon>
        <taxon>Xiphosura</taxon>
        <taxon>Limulidae</taxon>
        <taxon>Limulus</taxon>
    </lineage>
</organism>
<evidence type="ECO:0000313" key="3">
    <source>
        <dbReference type="RefSeq" id="XP_022257649.1"/>
    </source>
</evidence>
<protein>
    <submittedName>
        <fullName evidence="3">Transmembrane channel-like protein 7</fullName>
    </submittedName>
</protein>
<accession>A0ABM1TP43</accession>
<keyword evidence="1" id="KW-1133">Transmembrane helix</keyword>
<evidence type="ECO:0000256" key="1">
    <source>
        <dbReference type="SAM" id="Phobius"/>
    </source>
</evidence>
<keyword evidence="2" id="KW-1185">Reference proteome</keyword>
<evidence type="ECO:0000313" key="2">
    <source>
        <dbReference type="Proteomes" id="UP000694941"/>
    </source>
</evidence>
<reference evidence="3" key="1">
    <citation type="submission" date="2025-08" db="UniProtKB">
        <authorList>
            <consortium name="RefSeq"/>
        </authorList>
    </citation>
    <scope>IDENTIFICATION</scope>
    <source>
        <tissue evidence="3">Muscle</tissue>
    </source>
</reference>
<keyword evidence="1" id="KW-0472">Membrane</keyword>
<feature type="transmembrane region" description="Helical" evidence="1">
    <location>
        <begin position="90"/>
        <end position="113"/>
    </location>
</feature>
<dbReference type="InterPro" id="IPR038900">
    <property type="entry name" value="TMC"/>
</dbReference>
<proteinExistence type="predicted"/>
<sequence length="159" mass="18333">MYELCFFFKFAVMVIYEPSQIPYKASRSNAFFMIALMLSFVLCIIPLGYSIAEVSPSYSCGPFRIYSTMWSPVKEMVRSWPTTLQRIIDFMTSAGFAVPCFMILCLTLYYYLAQSSAYQHMARVLKDQLIDAGRDKQFLLFRLSDVASKQESLTTIKHP</sequence>
<keyword evidence="1" id="KW-0812">Transmembrane</keyword>
<dbReference type="GeneID" id="111089442"/>
<feature type="transmembrane region" description="Helical" evidence="1">
    <location>
        <begin position="30"/>
        <end position="49"/>
    </location>
</feature>
<dbReference type="PANTHER" id="PTHR23302">
    <property type="entry name" value="TRANSMEMBRANE CHANNEL-RELATED"/>
    <property type="match status" value="1"/>
</dbReference>
<gene>
    <name evidence="3" type="primary">LOC111089442</name>
</gene>
<dbReference type="PANTHER" id="PTHR23302:SF24">
    <property type="entry name" value="TMC DOMAIN-CONTAINING PROTEIN"/>
    <property type="match status" value="1"/>
</dbReference>